<evidence type="ECO:0000313" key="3">
    <source>
        <dbReference type="EMBL" id="GIY16705.1"/>
    </source>
</evidence>
<proteinExistence type="predicted"/>
<dbReference type="PANTHER" id="PTHR46344">
    <property type="entry name" value="OS02G0202900 PROTEIN"/>
    <property type="match status" value="1"/>
</dbReference>
<comment type="caution">
    <text evidence="3">The sequence shown here is derived from an EMBL/GenBank/DDBJ whole genome shotgun (WGS) entry which is preliminary data.</text>
</comment>
<evidence type="ECO:0000256" key="2">
    <source>
        <dbReference type="ARBA" id="ARBA00022737"/>
    </source>
</evidence>
<dbReference type="Proteomes" id="UP001054945">
    <property type="component" value="Unassembled WGS sequence"/>
</dbReference>
<dbReference type="SUPFAM" id="SSF117281">
    <property type="entry name" value="Kelch motif"/>
    <property type="match status" value="1"/>
</dbReference>
<dbReference type="Gene3D" id="2.120.10.80">
    <property type="entry name" value="Kelch-type beta propeller"/>
    <property type="match status" value="1"/>
</dbReference>
<dbReference type="Pfam" id="PF01344">
    <property type="entry name" value="Kelch_1"/>
    <property type="match status" value="2"/>
</dbReference>
<protein>
    <submittedName>
        <fullName evidence="3">Uncharacterized protein</fullName>
    </submittedName>
</protein>
<dbReference type="EMBL" id="BPLR01007402">
    <property type="protein sequence ID" value="GIY16705.1"/>
    <property type="molecule type" value="Genomic_DNA"/>
</dbReference>
<organism evidence="3 4">
    <name type="scientific">Caerostris extrusa</name>
    <name type="common">Bark spider</name>
    <name type="synonym">Caerostris bankana</name>
    <dbReference type="NCBI Taxonomy" id="172846"/>
    <lineage>
        <taxon>Eukaryota</taxon>
        <taxon>Metazoa</taxon>
        <taxon>Ecdysozoa</taxon>
        <taxon>Arthropoda</taxon>
        <taxon>Chelicerata</taxon>
        <taxon>Arachnida</taxon>
        <taxon>Araneae</taxon>
        <taxon>Araneomorphae</taxon>
        <taxon>Entelegynae</taxon>
        <taxon>Araneoidea</taxon>
        <taxon>Araneidae</taxon>
        <taxon>Caerostris</taxon>
    </lineage>
</organism>
<keyword evidence="1" id="KW-0880">Kelch repeat</keyword>
<sequence length="124" mass="14335">MKYCRHGAKTAKIDGFIYVFGGFWNEVCLQTVERYDPSSNTWTYVSPMLKPRANFGIARLGNLVYVVGGKNASCYLDDVEVYNCKEDRWEKGPSIKNYLPGSVIVKCYLRLYQIKLMYSMLMDE</sequence>
<dbReference type="AlphaFoldDB" id="A0AAV4R5E8"/>
<name>A0AAV4R5E8_CAEEX</name>
<dbReference type="PRINTS" id="PR00501">
    <property type="entry name" value="KELCHREPEAT"/>
</dbReference>
<evidence type="ECO:0000313" key="4">
    <source>
        <dbReference type="Proteomes" id="UP001054945"/>
    </source>
</evidence>
<evidence type="ECO:0000256" key="1">
    <source>
        <dbReference type="ARBA" id="ARBA00022441"/>
    </source>
</evidence>
<keyword evidence="2" id="KW-0677">Repeat</keyword>
<keyword evidence="4" id="KW-1185">Reference proteome</keyword>
<reference evidence="3 4" key="1">
    <citation type="submission" date="2021-06" db="EMBL/GenBank/DDBJ databases">
        <title>Caerostris extrusa draft genome.</title>
        <authorList>
            <person name="Kono N."/>
            <person name="Arakawa K."/>
        </authorList>
    </citation>
    <scope>NUCLEOTIDE SEQUENCE [LARGE SCALE GENOMIC DNA]</scope>
</reference>
<dbReference type="PANTHER" id="PTHR46344:SF27">
    <property type="entry name" value="KELCH REPEAT SUPERFAMILY PROTEIN"/>
    <property type="match status" value="1"/>
</dbReference>
<dbReference type="SMART" id="SM00612">
    <property type="entry name" value="Kelch"/>
    <property type="match status" value="2"/>
</dbReference>
<dbReference type="InterPro" id="IPR015915">
    <property type="entry name" value="Kelch-typ_b-propeller"/>
</dbReference>
<gene>
    <name evidence="3" type="ORF">CEXT_393511</name>
</gene>
<accession>A0AAV4R5E8</accession>
<dbReference type="InterPro" id="IPR006652">
    <property type="entry name" value="Kelch_1"/>
</dbReference>